<evidence type="ECO:0000313" key="7">
    <source>
        <dbReference type="EMBL" id="AXF86031.1"/>
    </source>
</evidence>
<dbReference type="InterPro" id="IPR006664">
    <property type="entry name" value="OMP_bac"/>
</dbReference>
<keyword evidence="4" id="KW-0998">Cell outer membrane</keyword>
<dbReference type="PROSITE" id="PS51123">
    <property type="entry name" value="OMPA_2"/>
    <property type="match status" value="1"/>
</dbReference>
<keyword evidence="8" id="KW-1185">Reference proteome</keyword>
<gene>
    <name evidence="7" type="primary">ompA_7</name>
    <name evidence="7" type="ORF">DTO96_101771</name>
</gene>
<dbReference type="Pfam" id="PF04355">
    <property type="entry name" value="BamE"/>
    <property type="match status" value="1"/>
</dbReference>
<dbReference type="EMBL" id="CP031124">
    <property type="protein sequence ID" value="AXF86031.1"/>
    <property type="molecule type" value="Genomic_DNA"/>
</dbReference>
<dbReference type="PANTHER" id="PTHR30329:SF21">
    <property type="entry name" value="LIPOPROTEIN YIAD-RELATED"/>
    <property type="match status" value="1"/>
</dbReference>
<dbReference type="Proteomes" id="UP000252182">
    <property type="component" value="Chromosome"/>
</dbReference>
<evidence type="ECO:0000256" key="5">
    <source>
        <dbReference type="PROSITE-ProRule" id="PRU00473"/>
    </source>
</evidence>
<dbReference type="InterPro" id="IPR007450">
    <property type="entry name" value="BamE_dom"/>
</dbReference>
<protein>
    <submittedName>
        <fullName evidence="7">Outer membrane protein A</fullName>
    </submittedName>
</protein>
<evidence type="ECO:0000256" key="4">
    <source>
        <dbReference type="ARBA" id="ARBA00023237"/>
    </source>
</evidence>
<sequence>MNTINQLSNRFKFAAFLFSSALTVGVGVAQAREHSTAAHLLWPAINASNLSVGAFPDPRDVRRVIVSLPKREVRLLLSDPHFAEGLFEVHEWDYVFNFLTGRGQEYQTCQYKVLFDDKMRVSSTHWRDPSCADYLNEQPKVVPAVIPVAPRLITLNTTGLFKFAGSSMQDLNAKGRSDLENTAKSIAGARAKINSIHVVGHADRLGVQSNNMALSLGRAATVRQYLVSLGVPVEKISIEGKGTSQPIVQCSNKLPREKLVACLAPNRRATALFEAEQPN</sequence>
<proteinExistence type="predicted"/>
<evidence type="ECO:0000256" key="2">
    <source>
        <dbReference type="ARBA" id="ARBA00022729"/>
    </source>
</evidence>
<dbReference type="PANTHER" id="PTHR30329">
    <property type="entry name" value="STATOR ELEMENT OF FLAGELLAR MOTOR COMPLEX"/>
    <property type="match status" value="1"/>
</dbReference>
<keyword evidence="2" id="KW-0732">Signal</keyword>
<comment type="subcellular location">
    <subcellularLocation>
        <location evidence="1">Cell outer membrane</location>
    </subcellularLocation>
</comment>
<keyword evidence="3 5" id="KW-0472">Membrane</keyword>
<dbReference type="RefSeq" id="WP_192878978.1">
    <property type="nucleotide sequence ID" value="NZ_CP031124.1"/>
</dbReference>
<dbReference type="InterPro" id="IPR006665">
    <property type="entry name" value="OmpA-like"/>
</dbReference>
<dbReference type="GO" id="GO:0009279">
    <property type="term" value="C:cell outer membrane"/>
    <property type="evidence" value="ECO:0007669"/>
    <property type="project" value="UniProtKB-SubCell"/>
</dbReference>
<name>A0A345DCE3_9BURK</name>
<dbReference type="AlphaFoldDB" id="A0A345DCE3"/>
<dbReference type="SUPFAM" id="SSF103088">
    <property type="entry name" value="OmpA-like"/>
    <property type="match status" value="1"/>
</dbReference>
<reference evidence="8" key="1">
    <citation type="submission" date="2018-07" db="EMBL/GenBank/DDBJ databases">
        <authorList>
            <person name="Kim H."/>
        </authorList>
    </citation>
    <scope>NUCLEOTIDE SEQUENCE [LARGE SCALE GENOMIC DNA]</scope>
    <source>
        <strain evidence="8">F02</strain>
    </source>
</reference>
<dbReference type="Pfam" id="PF00691">
    <property type="entry name" value="OmpA"/>
    <property type="match status" value="1"/>
</dbReference>
<evidence type="ECO:0000256" key="3">
    <source>
        <dbReference type="ARBA" id="ARBA00023136"/>
    </source>
</evidence>
<dbReference type="Gene3D" id="3.30.1330.60">
    <property type="entry name" value="OmpA-like domain"/>
    <property type="match status" value="1"/>
</dbReference>
<dbReference type="KEGG" id="hyf:DTO96_101771"/>
<organism evidence="7 8">
    <name type="scientific">Ephemeroptericola cinctiostellae</name>
    <dbReference type="NCBI Taxonomy" id="2268024"/>
    <lineage>
        <taxon>Bacteria</taxon>
        <taxon>Pseudomonadati</taxon>
        <taxon>Pseudomonadota</taxon>
        <taxon>Betaproteobacteria</taxon>
        <taxon>Burkholderiales</taxon>
        <taxon>Burkholderiaceae</taxon>
        <taxon>Ephemeroptericola</taxon>
    </lineage>
</organism>
<dbReference type="Gene3D" id="3.30.1450.10">
    <property type="match status" value="1"/>
</dbReference>
<feature type="domain" description="OmpA-like" evidence="6">
    <location>
        <begin position="148"/>
        <end position="277"/>
    </location>
</feature>
<evidence type="ECO:0000256" key="1">
    <source>
        <dbReference type="ARBA" id="ARBA00004442"/>
    </source>
</evidence>
<dbReference type="InterPro" id="IPR036737">
    <property type="entry name" value="OmpA-like_sf"/>
</dbReference>
<dbReference type="InterPro" id="IPR050330">
    <property type="entry name" value="Bact_OuterMem_StrucFunc"/>
</dbReference>
<accession>A0A345DCE3</accession>
<evidence type="ECO:0000313" key="8">
    <source>
        <dbReference type="Proteomes" id="UP000252182"/>
    </source>
</evidence>
<evidence type="ECO:0000259" key="6">
    <source>
        <dbReference type="PROSITE" id="PS51123"/>
    </source>
</evidence>
<dbReference type="CDD" id="cd07185">
    <property type="entry name" value="OmpA_C-like"/>
    <property type="match status" value="1"/>
</dbReference>
<dbReference type="InterPro" id="IPR037873">
    <property type="entry name" value="BamE-like"/>
</dbReference>
<dbReference type="PRINTS" id="PR01021">
    <property type="entry name" value="OMPADOMAIN"/>
</dbReference>